<name>A0A5C5XI43_9PLAN</name>
<dbReference type="Proteomes" id="UP000316095">
    <property type="component" value="Unassembled WGS sequence"/>
</dbReference>
<dbReference type="EMBL" id="SJPG01000001">
    <property type="protein sequence ID" value="TWT62021.1"/>
    <property type="molecule type" value="Genomic_DNA"/>
</dbReference>
<evidence type="ECO:0000313" key="1">
    <source>
        <dbReference type="EMBL" id="TWT62021.1"/>
    </source>
</evidence>
<accession>A0A5C5XI43</accession>
<dbReference type="RefSeq" id="WP_207310137.1">
    <property type="nucleotide sequence ID" value="NZ_SJPG01000001.1"/>
</dbReference>
<protein>
    <submittedName>
        <fullName evidence="1">Uncharacterized protein</fullName>
    </submittedName>
</protein>
<keyword evidence="2" id="KW-1185">Reference proteome</keyword>
<reference evidence="1 2" key="1">
    <citation type="submission" date="2019-02" db="EMBL/GenBank/DDBJ databases">
        <title>Deep-cultivation of Planctomycetes and their phenomic and genomic characterization uncovers novel biology.</title>
        <authorList>
            <person name="Wiegand S."/>
            <person name="Jogler M."/>
            <person name="Boedeker C."/>
            <person name="Pinto D."/>
            <person name="Vollmers J."/>
            <person name="Rivas-Marin E."/>
            <person name="Kohn T."/>
            <person name="Peeters S.H."/>
            <person name="Heuer A."/>
            <person name="Rast P."/>
            <person name="Oberbeckmann S."/>
            <person name="Bunk B."/>
            <person name="Jeske O."/>
            <person name="Meyerdierks A."/>
            <person name="Storesund J.E."/>
            <person name="Kallscheuer N."/>
            <person name="Luecker S."/>
            <person name="Lage O.M."/>
            <person name="Pohl T."/>
            <person name="Merkel B.J."/>
            <person name="Hornburger P."/>
            <person name="Mueller R.-W."/>
            <person name="Bruemmer F."/>
            <person name="Labrenz M."/>
            <person name="Spormann A.M."/>
            <person name="Op Den Camp H."/>
            <person name="Overmann J."/>
            <person name="Amann R."/>
            <person name="Jetten M.S.M."/>
            <person name="Mascher T."/>
            <person name="Medema M.H."/>
            <person name="Devos D.P."/>
            <person name="Kaster A.-K."/>
            <person name="Ovreas L."/>
            <person name="Rohde M."/>
            <person name="Galperin M.Y."/>
            <person name="Jogler C."/>
        </authorList>
    </citation>
    <scope>NUCLEOTIDE SEQUENCE [LARGE SCALE GENOMIC DNA]</scope>
    <source>
        <strain evidence="1 2">Pan54</strain>
    </source>
</reference>
<organism evidence="1 2">
    <name type="scientific">Rubinisphaera italica</name>
    <dbReference type="NCBI Taxonomy" id="2527969"/>
    <lineage>
        <taxon>Bacteria</taxon>
        <taxon>Pseudomonadati</taxon>
        <taxon>Planctomycetota</taxon>
        <taxon>Planctomycetia</taxon>
        <taxon>Planctomycetales</taxon>
        <taxon>Planctomycetaceae</taxon>
        <taxon>Rubinisphaera</taxon>
    </lineage>
</organism>
<proteinExistence type="predicted"/>
<sequence length="315" mass="35034">MFLIVKLIVFFGSLCYGMSLSSQQVSSEEFKVSGNSRISSPLANSEIVITTTERLAGAIDSITWNGQEFINSADHGRQLQSATNFDFGSPMIPETFNPTEAGSVADSAGPTSSSRLLHLIADKNLLQTTTQMAFWLPPNGKSFGNPAKNQTILSNHTLTKRVQIGIKDLPQVIEYETTFGLPIDERHNFAQFEVLTGYMPPEFDQFFTYNLSSGEVLPISVGPGEQKHPLIFTTTDKKHAMACVMPPVNFPDGWQGPGYGRFDFPAHRVVKWNCVCRYRNTSGVPATDYQFRTYVLIGDWDLVVNGLTELNKRFQ</sequence>
<comment type="caution">
    <text evidence="1">The sequence shown here is derived from an EMBL/GenBank/DDBJ whole genome shotgun (WGS) entry which is preliminary data.</text>
</comment>
<gene>
    <name evidence="1" type="ORF">Pan54_27600</name>
</gene>
<dbReference type="AlphaFoldDB" id="A0A5C5XI43"/>
<evidence type="ECO:0000313" key="2">
    <source>
        <dbReference type="Proteomes" id="UP000316095"/>
    </source>
</evidence>